<dbReference type="AlphaFoldDB" id="A0A068TUS3"/>
<proteinExistence type="predicted"/>
<sequence length="105" mass="11463">MPSNTCSSFILLFCALLLFSPNYVGLSASRALAEEVMRPMGSKSENYIAFETKKNHEDEGGSRVGQGVEACLPKGFRRTSAPSRYTNYQTLDSSLCSTKGSKNKP</sequence>
<feature type="signal peptide" evidence="1">
    <location>
        <begin position="1"/>
        <end position="25"/>
    </location>
</feature>
<dbReference type="Gramene" id="CDO99777">
    <property type="protein sequence ID" value="CDO99777"/>
    <property type="gene ID" value="GSCOC_T00029467001"/>
</dbReference>
<dbReference type="EMBL" id="HG739088">
    <property type="protein sequence ID" value="CDO99777.1"/>
    <property type="molecule type" value="Genomic_DNA"/>
</dbReference>
<gene>
    <name evidence="2" type="ORF">GSCOC_T00029467001</name>
</gene>
<protein>
    <recommendedName>
        <fullName evidence="4">Transmembrane protein</fullName>
    </recommendedName>
</protein>
<name>A0A068TUS3_COFCA</name>
<evidence type="ECO:0000313" key="3">
    <source>
        <dbReference type="Proteomes" id="UP000295252"/>
    </source>
</evidence>
<keyword evidence="3" id="KW-1185">Reference proteome</keyword>
<keyword evidence="1" id="KW-0732">Signal</keyword>
<dbReference type="InParanoid" id="A0A068TUS3"/>
<dbReference type="PANTHER" id="PTHR36619:SF2">
    <property type="entry name" value="OS04G0208900 PROTEIN"/>
    <property type="match status" value="1"/>
</dbReference>
<evidence type="ECO:0000256" key="1">
    <source>
        <dbReference type="SAM" id="SignalP"/>
    </source>
</evidence>
<evidence type="ECO:0008006" key="4">
    <source>
        <dbReference type="Google" id="ProtNLM"/>
    </source>
</evidence>
<dbReference type="OrthoDB" id="1052227at2759"/>
<feature type="chain" id="PRO_5001654331" description="Transmembrane protein" evidence="1">
    <location>
        <begin position="26"/>
        <end position="105"/>
    </location>
</feature>
<reference evidence="3" key="1">
    <citation type="journal article" date="2014" name="Science">
        <title>The coffee genome provides insight into the convergent evolution of caffeine biosynthesis.</title>
        <authorList>
            <person name="Denoeud F."/>
            <person name="Carretero-Paulet L."/>
            <person name="Dereeper A."/>
            <person name="Droc G."/>
            <person name="Guyot R."/>
            <person name="Pietrella M."/>
            <person name="Zheng C."/>
            <person name="Alberti A."/>
            <person name="Anthony F."/>
            <person name="Aprea G."/>
            <person name="Aury J.M."/>
            <person name="Bento P."/>
            <person name="Bernard M."/>
            <person name="Bocs S."/>
            <person name="Campa C."/>
            <person name="Cenci A."/>
            <person name="Combes M.C."/>
            <person name="Crouzillat D."/>
            <person name="Da Silva C."/>
            <person name="Daddiego L."/>
            <person name="De Bellis F."/>
            <person name="Dussert S."/>
            <person name="Garsmeur O."/>
            <person name="Gayraud T."/>
            <person name="Guignon V."/>
            <person name="Jahn K."/>
            <person name="Jamilloux V."/>
            <person name="Joet T."/>
            <person name="Labadie K."/>
            <person name="Lan T."/>
            <person name="Leclercq J."/>
            <person name="Lepelley M."/>
            <person name="Leroy T."/>
            <person name="Li L.T."/>
            <person name="Librado P."/>
            <person name="Lopez L."/>
            <person name="Munoz A."/>
            <person name="Noel B."/>
            <person name="Pallavicini A."/>
            <person name="Perrotta G."/>
            <person name="Poncet V."/>
            <person name="Pot D."/>
            <person name="Priyono X."/>
            <person name="Rigoreau M."/>
            <person name="Rouard M."/>
            <person name="Rozas J."/>
            <person name="Tranchant-Dubreuil C."/>
            <person name="VanBuren R."/>
            <person name="Zhang Q."/>
            <person name="Andrade A.C."/>
            <person name="Argout X."/>
            <person name="Bertrand B."/>
            <person name="de Kochko A."/>
            <person name="Graziosi G."/>
            <person name="Henry R.J."/>
            <person name="Jayarama X."/>
            <person name="Ming R."/>
            <person name="Nagai C."/>
            <person name="Rounsley S."/>
            <person name="Sankoff D."/>
            <person name="Giuliano G."/>
            <person name="Albert V.A."/>
            <person name="Wincker P."/>
            <person name="Lashermes P."/>
        </authorList>
    </citation>
    <scope>NUCLEOTIDE SEQUENCE [LARGE SCALE GENOMIC DNA]</scope>
    <source>
        <strain evidence="3">cv. DH200-94</strain>
    </source>
</reference>
<evidence type="ECO:0000313" key="2">
    <source>
        <dbReference type="EMBL" id="CDO99777.1"/>
    </source>
</evidence>
<dbReference type="PANTHER" id="PTHR36619">
    <property type="entry name" value="OS04G0208900 PROTEIN"/>
    <property type="match status" value="1"/>
</dbReference>
<accession>A0A068TUS3</accession>
<dbReference type="Proteomes" id="UP000295252">
    <property type="component" value="Chromosome IV"/>
</dbReference>
<organism evidence="2 3">
    <name type="scientific">Coffea canephora</name>
    <name type="common">Robusta coffee</name>
    <dbReference type="NCBI Taxonomy" id="49390"/>
    <lineage>
        <taxon>Eukaryota</taxon>
        <taxon>Viridiplantae</taxon>
        <taxon>Streptophyta</taxon>
        <taxon>Embryophyta</taxon>
        <taxon>Tracheophyta</taxon>
        <taxon>Spermatophyta</taxon>
        <taxon>Magnoliopsida</taxon>
        <taxon>eudicotyledons</taxon>
        <taxon>Gunneridae</taxon>
        <taxon>Pentapetalae</taxon>
        <taxon>asterids</taxon>
        <taxon>lamiids</taxon>
        <taxon>Gentianales</taxon>
        <taxon>Rubiaceae</taxon>
        <taxon>Ixoroideae</taxon>
        <taxon>Gardenieae complex</taxon>
        <taxon>Bertiereae - Coffeeae clade</taxon>
        <taxon>Coffeeae</taxon>
        <taxon>Coffea</taxon>
    </lineage>
</organism>
<dbReference type="PhylomeDB" id="A0A068TUS3"/>